<dbReference type="PANTHER" id="PTHR30189:SF1">
    <property type="entry name" value="LPS-ASSEMBLY PROTEIN LPTD"/>
    <property type="match status" value="1"/>
</dbReference>
<dbReference type="GO" id="GO:0009279">
    <property type="term" value="C:cell outer membrane"/>
    <property type="evidence" value="ECO:0007669"/>
    <property type="project" value="InterPro"/>
</dbReference>
<dbReference type="HAMAP" id="MF_01411">
    <property type="entry name" value="LPS_assembly_LptD"/>
    <property type="match status" value="1"/>
</dbReference>
<dbReference type="EMBL" id="UINC01020378">
    <property type="protein sequence ID" value="SVA85618.1"/>
    <property type="molecule type" value="Genomic_DNA"/>
</dbReference>
<dbReference type="InterPro" id="IPR020889">
    <property type="entry name" value="LipoPS_assembly_LptD"/>
</dbReference>
<dbReference type="PANTHER" id="PTHR30189">
    <property type="entry name" value="LPS-ASSEMBLY PROTEIN"/>
    <property type="match status" value="1"/>
</dbReference>
<organism evidence="1">
    <name type="scientific">marine metagenome</name>
    <dbReference type="NCBI Taxonomy" id="408172"/>
    <lineage>
        <taxon>unclassified sequences</taxon>
        <taxon>metagenomes</taxon>
        <taxon>ecological metagenomes</taxon>
    </lineage>
</organism>
<sequence>MKKILIKIIFLLTIFYTNIQFANEILIYADSISYDSEKNLIAKGNVKIINANEIITSDLIIYNNAQQKYILPKKFTFKDEKNNYYYGESGYFSKNLKEAQINEMKLRLNDGSRIVGKSSLRKGNIDIINKGTYSPCSSRININNFVCPIWQLEAEKILHDSDNLFLYQKHAKMRLFNIPVFYIPYFAVPSPLRKKRKSGFLTPSVNFNFLDTKVSQSTSFPYYFNLDIDKELTLTPVFNYGGGINSSQRFLFDYNQLLAGGNLNFDLSLDTTLENENNESWLKDGSIVTKYNQNLNEKYKISIESALQTSKDYIKTTDPNNPLSYNTSLSTTLDLNGYNLMKDNDRIKINLATYQVIAGNEDNKTTPTVLPFINYIRGEEIFKGLKYNNTYEMYNIFRDKNTSEHSQKQKKISLMTSLDEEIYSLNSKLNFKSEIHNQYFITENKKIDNQDVSSETYRFFPMAGIFIETPFRHIKTQTMFTPKYSVIINSGQPNSNKISNEASTNNNYTISNQGKLNRYNGTDKLDNSKRINYGFNLSKNKFSADFSQSYEFTPDSNYNKAIGNNYHLSDALVESSYNGDNYGAKYELRYDHNQNYLKKQKIAISNKNNFGNIDASYLYEKSETNEILDSHNEVFNINFQSKRFLKYSKFNFKGNYDFISDSPNEYTFGYSYFDECFGINLDYKRNFYTDNSLKPQDILTLMFSFKNLGSYKSTNLAVSETDKQDIRWENFSVSDEMFN</sequence>
<evidence type="ECO:0000313" key="1">
    <source>
        <dbReference type="EMBL" id="SVA85618.1"/>
    </source>
</evidence>
<accession>A0A381Z8M2</accession>
<reference evidence="1" key="1">
    <citation type="submission" date="2018-05" db="EMBL/GenBank/DDBJ databases">
        <authorList>
            <person name="Lanie J.A."/>
            <person name="Ng W.-L."/>
            <person name="Kazmierczak K.M."/>
            <person name="Andrzejewski T.M."/>
            <person name="Davidsen T.M."/>
            <person name="Wayne K.J."/>
            <person name="Tettelin H."/>
            <person name="Glass J.I."/>
            <person name="Rusch D."/>
            <person name="Podicherti R."/>
            <person name="Tsui H.-C.T."/>
            <person name="Winkler M.E."/>
        </authorList>
    </citation>
    <scope>NUCLEOTIDE SEQUENCE</scope>
</reference>
<protein>
    <recommendedName>
        <fullName evidence="2">LPS-assembly protein LptD</fullName>
    </recommendedName>
</protein>
<dbReference type="GO" id="GO:0043165">
    <property type="term" value="P:Gram-negative-bacterium-type cell outer membrane assembly"/>
    <property type="evidence" value="ECO:0007669"/>
    <property type="project" value="InterPro"/>
</dbReference>
<evidence type="ECO:0008006" key="2">
    <source>
        <dbReference type="Google" id="ProtNLM"/>
    </source>
</evidence>
<dbReference type="GO" id="GO:1990351">
    <property type="term" value="C:transporter complex"/>
    <property type="evidence" value="ECO:0007669"/>
    <property type="project" value="TreeGrafter"/>
</dbReference>
<name>A0A381Z8M2_9ZZZZ</name>
<gene>
    <name evidence="1" type="ORF">METZ01_LOCUS138472</name>
</gene>
<dbReference type="InterPro" id="IPR050218">
    <property type="entry name" value="LptD"/>
</dbReference>
<dbReference type="GO" id="GO:0015920">
    <property type="term" value="P:lipopolysaccharide transport"/>
    <property type="evidence" value="ECO:0007669"/>
    <property type="project" value="InterPro"/>
</dbReference>
<dbReference type="AlphaFoldDB" id="A0A381Z8M2"/>
<proteinExistence type="inferred from homology"/>